<organism evidence="1 2">
    <name type="scientific">Dankookia rubra</name>
    <dbReference type="NCBI Taxonomy" id="1442381"/>
    <lineage>
        <taxon>Bacteria</taxon>
        <taxon>Pseudomonadati</taxon>
        <taxon>Pseudomonadota</taxon>
        <taxon>Alphaproteobacteria</taxon>
        <taxon>Acetobacterales</taxon>
        <taxon>Roseomonadaceae</taxon>
        <taxon>Dankookia</taxon>
    </lineage>
</organism>
<dbReference type="AlphaFoldDB" id="A0A4R5QFN9"/>
<dbReference type="SUPFAM" id="SSF52172">
    <property type="entry name" value="CheY-like"/>
    <property type="match status" value="1"/>
</dbReference>
<dbReference type="InterPro" id="IPR011006">
    <property type="entry name" value="CheY-like_superfamily"/>
</dbReference>
<dbReference type="EMBL" id="SMSJ01000022">
    <property type="protein sequence ID" value="TDH61361.1"/>
    <property type="molecule type" value="Genomic_DNA"/>
</dbReference>
<gene>
    <name evidence="1" type="ORF">E2C06_17120</name>
</gene>
<comment type="caution">
    <text evidence="1">The sequence shown here is derived from an EMBL/GenBank/DDBJ whole genome shotgun (WGS) entry which is preliminary data.</text>
</comment>
<name>A0A4R5QFN9_9PROT</name>
<sequence>MNVIPLSAARRGGGVTASDRQCATRFVFSRPGWQVADRLHPHWGRCLELRFERPDFDPPLRWRLVRSQASLMVEGADGTRHTGPHGSAHDALLAIWEDAERIVAGGRPQPVVLLCGIDPDIAADLQDIAAMAGFEALVLPEAGLEAAIAAAIRPAAAVVDLQLHPSGADGRGIIRLLRRARPALPVLALTVHAPTAPEADLHGLGGPTQRERRPHDADRVLHWLLGVYEAQGDEKEDGAGDDGGAGKGPA</sequence>
<evidence type="ECO:0000313" key="1">
    <source>
        <dbReference type="EMBL" id="TDH61361.1"/>
    </source>
</evidence>
<evidence type="ECO:0000313" key="2">
    <source>
        <dbReference type="Proteomes" id="UP000295096"/>
    </source>
</evidence>
<proteinExistence type="predicted"/>
<keyword evidence="2" id="KW-1185">Reference proteome</keyword>
<reference evidence="1 2" key="1">
    <citation type="journal article" date="2016" name="J. Microbiol.">
        <title>Dankookia rubra gen. nov., sp. nov., an alphaproteobacterium isolated from sediment of a shallow stream.</title>
        <authorList>
            <person name="Kim W.H."/>
            <person name="Kim D.H."/>
            <person name="Kang K."/>
            <person name="Ahn T.Y."/>
        </authorList>
    </citation>
    <scope>NUCLEOTIDE SEQUENCE [LARGE SCALE GENOMIC DNA]</scope>
    <source>
        <strain evidence="1 2">JCM30602</strain>
    </source>
</reference>
<protein>
    <submittedName>
        <fullName evidence="1">Uncharacterized protein</fullName>
    </submittedName>
</protein>
<dbReference type="Proteomes" id="UP000295096">
    <property type="component" value="Unassembled WGS sequence"/>
</dbReference>
<accession>A0A4R5QFN9</accession>
<dbReference type="OrthoDB" id="9840833at2"/>
<dbReference type="Gene3D" id="3.40.50.2300">
    <property type="match status" value="1"/>
</dbReference>
<dbReference type="RefSeq" id="WP_133289833.1">
    <property type="nucleotide sequence ID" value="NZ_SMSJ01000022.1"/>
</dbReference>